<dbReference type="InterPro" id="IPR001173">
    <property type="entry name" value="Glyco_trans_2-like"/>
</dbReference>
<reference evidence="2 3" key="1">
    <citation type="journal article" date="2014" name="BMC Genomics">
        <title>Comparison of environmental and isolate Sulfobacillus genomes reveals diverse carbon, sulfur, nitrogen, and hydrogen metabolisms.</title>
        <authorList>
            <person name="Justice N.B."/>
            <person name="Norman A."/>
            <person name="Brown C.T."/>
            <person name="Singh A."/>
            <person name="Thomas B.C."/>
            <person name="Banfield J.F."/>
        </authorList>
    </citation>
    <scope>NUCLEOTIDE SEQUENCE [LARGE SCALE GENOMIC DNA]</scope>
    <source>
        <strain evidence="2">AMDSBA1</strain>
    </source>
</reference>
<dbReference type="InterPro" id="IPR029044">
    <property type="entry name" value="Nucleotide-diphossugar_trans"/>
</dbReference>
<organism evidence="2 3">
    <name type="scientific">Sulfobacillus benefaciens</name>
    <dbReference type="NCBI Taxonomy" id="453960"/>
    <lineage>
        <taxon>Bacteria</taxon>
        <taxon>Bacillati</taxon>
        <taxon>Bacillota</taxon>
        <taxon>Clostridia</taxon>
        <taxon>Eubacteriales</taxon>
        <taxon>Clostridiales Family XVII. Incertae Sedis</taxon>
        <taxon>Sulfobacillus</taxon>
    </lineage>
</organism>
<accession>A0A2T2WR92</accession>
<comment type="caution">
    <text evidence="2">The sequence shown here is derived from an EMBL/GenBank/DDBJ whole genome shotgun (WGS) entry which is preliminary data.</text>
</comment>
<keyword evidence="2" id="KW-0808">Transferase</keyword>
<dbReference type="AlphaFoldDB" id="A0A2T2WR92"/>
<name>A0A2T2WR92_9FIRM</name>
<dbReference type="EMBL" id="PXYT01000068">
    <property type="protein sequence ID" value="PSR24755.1"/>
    <property type="molecule type" value="Genomic_DNA"/>
</dbReference>
<dbReference type="PANTHER" id="PTHR43685">
    <property type="entry name" value="GLYCOSYLTRANSFERASE"/>
    <property type="match status" value="1"/>
</dbReference>
<sequence>MSFFPPGKIPIGNMPLCIMRCRMGRGDNPLRVQDVSVIIVNYNGESVLDRSLNSVLSLDPRPLECILVDNGSTDKSLDVAQKFHDPLLRILSLSENYGVAGGRNRGVAVAKGQVYAFLDSDGQATLSWLPAGVAVLAQNPAAGAIAPLVLMGSGDIINGAGSFLDAWGHGRDRLRGEPLDMHEGCVRAWRGQPVDYPMGCGMIIRRKGLESIWPLDESMPKWHDDTEIGIRIRRLGYQVPFEPSSLVLHYPGHSDPREGRKRHQLAEMARLLLLWKYYPFLSALGSTVHYSFFALSGSRRDPSYRQELWAAWTMLLKNRRKIRMIRHQWRKTMPLRHQSFHTR</sequence>
<evidence type="ECO:0000313" key="3">
    <source>
        <dbReference type="Proteomes" id="UP000242699"/>
    </source>
</evidence>
<dbReference type="SUPFAM" id="SSF53448">
    <property type="entry name" value="Nucleotide-diphospho-sugar transferases"/>
    <property type="match status" value="1"/>
</dbReference>
<gene>
    <name evidence="2" type="ORF">C7B43_18280</name>
</gene>
<evidence type="ECO:0000259" key="1">
    <source>
        <dbReference type="Pfam" id="PF00535"/>
    </source>
</evidence>
<protein>
    <submittedName>
        <fullName evidence="2">Glycosyltransferase family 2 protein</fullName>
    </submittedName>
</protein>
<evidence type="ECO:0000313" key="2">
    <source>
        <dbReference type="EMBL" id="PSR24755.1"/>
    </source>
</evidence>
<dbReference type="GO" id="GO:0016740">
    <property type="term" value="F:transferase activity"/>
    <property type="evidence" value="ECO:0007669"/>
    <property type="project" value="UniProtKB-KW"/>
</dbReference>
<proteinExistence type="predicted"/>
<dbReference type="Gene3D" id="3.90.550.10">
    <property type="entry name" value="Spore Coat Polysaccharide Biosynthesis Protein SpsA, Chain A"/>
    <property type="match status" value="1"/>
</dbReference>
<dbReference type="PANTHER" id="PTHR43685:SF2">
    <property type="entry name" value="GLYCOSYLTRANSFERASE 2-LIKE DOMAIN-CONTAINING PROTEIN"/>
    <property type="match status" value="1"/>
</dbReference>
<feature type="domain" description="Glycosyltransferase 2-like" evidence="1">
    <location>
        <begin position="36"/>
        <end position="153"/>
    </location>
</feature>
<dbReference type="Proteomes" id="UP000242699">
    <property type="component" value="Unassembled WGS sequence"/>
</dbReference>
<dbReference type="Pfam" id="PF00535">
    <property type="entry name" value="Glycos_transf_2"/>
    <property type="match status" value="1"/>
</dbReference>
<dbReference type="InterPro" id="IPR050834">
    <property type="entry name" value="Glycosyltransf_2"/>
</dbReference>